<protein>
    <submittedName>
        <fullName evidence="1">Uncharacterized protein</fullName>
    </submittedName>
</protein>
<proteinExistence type="predicted"/>
<dbReference type="Proteomes" id="UP001054945">
    <property type="component" value="Unassembled WGS sequence"/>
</dbReference>
<organism evidence="1 2">
    <name type="scientific">Caerostris extrusa</name>
    <name type="common">Bark spider</name>
    <name type="synonym">Caerostris bankana</name>
    <dbReference type="NCBI Taxonomy" id="172846"/>
    <lineage>
        <taxon>Eukaryota</taxon>
        <taxon>Metazoa</taxon>
        <taxon>Ecdysozoa</taxon>
        <taxon>Arthropoda</taxon>
        <taxon>Chelicerata</taxon>
        <taxon>Arachnida</taxon>
        <taxon>Araneae</taxon>
        <taxon>Araneomorphae</taxon>
        <taxon>Entelegynae</taxon>
        <taxon>Araneoidea</taxon>
        <taxon>Araneidae</taxon>
        <taxon>Caerostris</taxon>
    </lineage>
</organism>
<gene>
    <name evidence="1" type="ORF">CEXT_771371</name>
</gene>
<name>A0AAV4THM9_CAEEX</name>
<comment type="caution">
    <text evidence="1">The sequence shown here is derived from an EMBL/GenBank/DDBJ whole genome shotgun (WGS) entry which is preliminary data.</text>
</comment>
<accession>A0AAV4THM9</accession>
<feature type="non-terminal residue" evidence="1">
    <location>
        <position position="1"/>
    </location>
</feature>
<dbReference type="EMBL" id="BPLR01011370">
    <property type="protein sequence ID" value="GIY46123.1"/>
    <property type="molecule type" value="Genomic_DNA"/>
</dbReference>
<reference evidence="1 2" key="1">
    <citation type="submission" date="2021-06" db="EMBL/GenBank/DDBJ databases">
        <title>Caerostris extrusa draft genome.</title>
        <authorList>
            <person name="Kono N."/>
            <person name="Arakawa K."/>
        </authorList>
    </citation>
    <scope>NUCLEOTIDE SEQUENCE [LARGE SCALE GENOMIC DNA]</scope>
</reference>
<evidence type="ECO:0000313" key="2">
    <source>
        <dbReference type="Proteomes" id="UP001054945"/>
    </source>
</evidence>
<keyword evidence="2" id="KW-1185">Reference proteome</keyword>
<sequence length="61" mass="6748">LLPITSYGRKCDGLLCVCHKTSKVSDSSEGSMDRYLANNEIFPEISETITKQSFCASTEEI</sequence>
<evidence type="ECO:0000313" key="1">
    <source>
        <dbReference type="EMBL" id="GIY46123.1"/>
    </source>
</evidence>
<dbReference type="AlphaFoldDB" id="A0AAV4THM9"/>